<dbReference type="Proteomes" id="UP000184462">
    <property type="component" value="Unassembled WGS sequence"/>
</dbReference>
<reference evidence="1 2" key="1">
    <citation type="submission" date="2016-11" db="EMBL/GenBank/DDBJ databases">
        <authorList>
            <person name="Jaros S."/>
            <person name="Januszkiewicz K."/>
            <person name="Wedrychowicz H."/>
        </authorList>
    </citation>
    <scope>NUCLEOTIDE SEQUENCE [LARGE SCALE GENOMIC DNA]</scope>
    <source>
        <strain evidence="1 2">DSM 25661</strain>
    </source>
</reference>
<accession>A0A1M4SFC5</accession>
<dbReference type="EMBL" id="FQTW01000001">
    <property type="protein sequence ID" value="SHE30933.1"/>
    <property type="molecule type" value="Genomic_DNA"/>
</dbReference>
<dbReference type="STRING" id="1155689.SAMN05444278_101130"/>
<proteinExistence type="predicted"/>
<evidence type="ECO:0000313" key="2">
    <source>
        <dbReference type="Proteomes" id="UP000184462"/>
    </source>
</evidence>
<sequence length="105" mass="12439">MRLFKLHISLFLASLMLFLTSFSLTHLIIYKHEYKLKSTSETTYTKHTLNHYCSHFIYNALSDISVEVFEFKNLANYALKIPNLKENKRAKTFKKSHYGRDPPHL</sequence>
<keyword evidence="2" id="KW-1185">Reference proteome</keyword>
<protein>
    <submittedName>
        <fullName evidence="1">Uncharacterized protein</fullName>
    </submittedName>
</protein>
<dbReference type="RefSeq" id="WP_143185623.1">
    <property type="nucleotide sequence ID" value="NZ_FQTW01000001.1"/>
</dbReference>
<organism evidence="1 2">
    <name type="scientific">Psychroflexus salarius</name>
    <dbReference type="NCBI Taxonomy" id="1155689"/>
    <lineage>
        <taxon>Bacteria</taxon>
        <taxon>Pseudomonadati</taxon>
        <taxon>Bacteroidota</taxon>
        <taxon>Flavobacteriia</taxon>
        <taxon>Flavobacteriales</taxon>
        <taxon>Flavobacteriaceae</taxon>
        <taxon>Psychroflexus</taxon>
    </lineage>
</organism>
<gene>
    <name evidence="1" type="ORF">SAMN05444278_101130</name>
</gene>
<dbReference type="AlphaFoldDB" id="A0A1M4SFC5"/>
<name>A0A1M4SFC5_9FLAO</name>
<evidence type="ECO:0000313" key="1">
    <source>
        <dbReference type="EMBL" id="SHE30933.1"/>
    </source>
</evidence>